<accession>A0A0F4PXD1</accession>
<name>A0A0F4PXD1_9GAMM</name>
<evidence type="ECO:0000313" key="3">
    <source>
        <dbReference type="EMBL" id="KJZ01411.1"/>
    </source>
</evidence>
<evidence type="ECO:0000256" key="2">
    <source>
        <dbReference type="SAM" id="SignalP"/>
    </source>
</evidence>
<feature type="signal peptide" evidence="2">
    <location>
        <begin position="1"/>
        <end position="25"/>
    </location>
</feature>
<dbReference type="eggNOG" id="COG2911">
    <property type="taxonomic scope" value="Bacteria"/>
</dbReference>
<reference evidence="3 4" key="1">
    <citation type="journal article" date="2015" name="BMC Genomics">
        <title>Genome mining reveals unlocked bioactive potential of marine Gram-negative bacteria.</title>
        <authorList>
            <person name="Machado H."/>
            <person name="Sonnenschein E.C."/>
            <person name="Melchiorsen J."/>
            <person name="Gram L."/>
        </authorList>
    </citation>
    <scope>NUCLEOTIDE SEQUENCE [LARGE SCALE GENOMIC DNA]</scope>
    <source>
        <strain evidence="3 4">S3137</strain>
    </source>
</reference>
<gene>
    <name evidence="3" type="ORF">TW72_03810</name>
</gene>
<comment type="caution">
    <text evidence="3">The sequence shown here is derived from an EMBL/GenBank/DDBJ whole genome shotgun (WGS) entry which is preliminary data.</text>
</comment>
<dbReference type="AlphaFoldDB" id="A0A0F4PXD1"/>
<sequence>MKFLPLNVVAAALLSVLCYSANSHAQSIEQRLSALEQRLSELEKQLAAKDKKIAALEREQKRTQVVANNAKVSAIEAQQVLFNDTTRPSHRFAAPAKSIRLSDSTTTLQLGGQIWLDAIYNHGEMTNRAGFQTSSIAYDDNTTNDNTLLSAGQSKLSFRSHTPTHYGDMTTRFEFDMFDDQGNADFHLTHLWGELGNWGAGQTFSGFMDINSFPNIIDYWGPTAMVFTRQPQIRYRTEQSASGATWMVTMERSDADLAFPRDIDPATLSFNEQNDWPDATLSYQQRFTDGYIKAALLLRSLGFETSTQEDSVTGWGINVTGNYALDKAHLLKFQFATGEGIARYINDPCCSIYSTITGGSDAGLNSNGDLQAIGISGGFVYLDKQWSERFTSSLGVSYVDVDNLATQHARAFNNSLYSTVNLIWNPTMMSRLGVELQYGEVENFAGEQADNLRLQTSFGFKY</sequence>
<dbReference type="InterPro" id="IPR045748">
    <property type="entry name" value="DcaP"/>
</dbReference>
<keyword evidence="4" id="KW-1185">Reference proteome</keyword>
<protein>
    <recommendedName>
        <fullName evidence="5">Porin</fullName>
    </recommendedName>
</protein>
<organism evidence="3 4">
    <name type="scientific">Pseudoalteromonas ruthenica</name>
    <dbReference type="NCBI Taxonomy" id="151081"/>
    <lineage>
        <taxon>Bacteria</taxon>
        <taxon>Pseudomonadati</taxon>
        <taxon>Pseudomonadota</taxon>
        <taxon>Gammaproteobacteria</taxon>
        <taxon>Alteromonadales</taxon>
        <taxon>Pseudoalteromonadaceae</taxon>
        <taxon>Pseudoalteromonas</taxon>
    </lineage>
</organism>
<keyword evidence="2" id="KW-0732">Signal</keyword>
<dbReference type="RefSeq" id="WP_045978662.1">
    <property type="nucleotide sequence ID" value="NZ_JXXY01000004.1"/>
</dbReference>
<dbReference type="SUPFAM" id="SSF56935">
    <property type="entry name" value="Porins"/>
    <property type="match status" value="1"/>
</dbReference>
<dbReference type="Pfam" id="PF19577">
    <property type="entry name" value="DcaP"/>
    <property type="match status" value="1"/>
</dbReference>
<proteinExistence type="predicted"/>
<dbReference type="OrthoDB" id="190887at2"/>
<dbReference type="EMBL" id="JXXZ01000003">
    <property type="protein sequence ID" value="KJZ01411.1"/>
    <property type="molecule type" value="Genomic_DNA"/>
</dbReference>
<evidence type="ECO:0000313" key="4">
    <source>
        <dbReference type="Proteomes" id="UP000033664"/>
    </source>
</evidence>
<dbReference type="PATRIC" id="fig|151081.8.peg.887"/>
<evidence type="ECO:0008006" key="5">
    <source>
        <dbReference type="Google" id="ProtNLM"/>
    </source>
</evidence>
<feature type="coiled-coil region" evidence="1">
    <location>
        <begin position="25"/>
        <end position="59"/>
    </location>
</feature>
<feature type="chain" id="PRO_5002475005" description="Porin" evidence="2">
    <location>
        <begin position="26"/>
        <end position="462"/>
    </location>
</feature>
<dbReference type="Proteomes" id="UP000033664">
    <property type="component" value="Unassembled WGS sequence"/>
</dbReference>
<keyword evidence="1" id="KW-0175">Coiled coil</keyword>
<evidence type="ECO:0000256" key="1">
    <source>
        <dbReference type="SAM" id="Coils"/>
    </source>
</evidence>
<dbReference type="GeneID" id="58227610"/>